<sequence>MMKSYPTIIDEKFQMDEMQDSFAENWRNKLYGGSVFESVSSQEFNNGVKTIHKLPNNLFEDLEKANENKQSNKNYFKLENLYIYERDDYAYFADVWLYQTDSHISAFDRNALEFAQNGTEDISFAERLEKYRAKPSSRPTDFQKFEQVSQQMNGFARMIFYQVHAYDSDNASFNPYLNPRKNRIIQMKEGEVKAGSPEGYNRIMDFMNDVAVGFFKDGKAYGKVQYYENGRLAEQGIYNEISPKNGNTQVKGELIQSFTTNVDPMHI</sequence>
<reference evidence="1" key="1">
    <citation type="submission" date="2021-01" db="EMBL/GenBank/DDBJ databases">
        <authorList>
            <person name="Corre E."/>
            <person name="Pelletier E."/>
            <person name="Niang G."/>
            <person name="Scheremetjew M."/>
            <person name="Finn R."/>
            <person name="Kale V."/>
            <person name="Holt S."/>
            <person name="Cochrane G."/>
            <person name="Meng A."/>
            <person name="Brown T."/>
            <person name="Cohen L."/>
        </authorList>
    </citation>
    <scope>NUCLEOTIDE SEQUENCE</scope>
    <source>
        <strain evidence="1">Ras09</strain>
    </source>
</reference>
<accession>A0A7S3CI48</accession>
<dbReference type="EMBL" id="HBIA01001487">
    <property type="protein sequence ID" value="CAE0229009.1"/>
    <property type="molecule type" value="Transcribed_RNA"/>
</dbReference>
<name>A0A7S3CI48_9SPIT</name>
<dbReference type="AlphaFoldDB" id="A0A7S3CI48"/>
<proteinExistence type="predicted"/>
<organism evidence="1">
    <name type="scientific">Strombidium rassoulzadegani</name>
    <dbReference type="NCBI Taxonomy" id="1082188"/>
    <lineage>
        <taxon>Eukaryota</taxon>
        <taxon>Sar</taxon>
        <taxon>Alveolata</taxon>
        <taxon>Ciliophora</taxon>
        <taxon>Intramacronucleata</taxon>
        <taxon>Spirotrichea</taxon>
        <taxon>Oligotrichia</taxon>
        <taxon>Strombidiidae</taxon>
        <taxon>Strombidium</taxon>
    </lineage>
</organism>
<gene>
    <name evidence="1" type="ORF">SRAS04492_LOCUS793</name>
</gene>
<protein>
    <submittedName>
        <fullName evidence="1">Uncharacterized protein</fullName>
    </submittedName>
</protein>
<evidence type="ECO:0000313" key="1">
    <source>
        <dbReference type="EMBL" id="CAE0229009.1"/>
    </source>
</evidence>